<keyword evidence="2" id="KW-1185">Reference proteome</keyword>
<sequence>MQKRREFLAGAAKEYDIFHFHFGNTFLPDYSDLAYLKQFGKN</sequence>
<dbReference type="Proteomes" id="UP001230005">
    <property type="component" value="Unassembled WGS sequence"/>
</dbReference>
<dbReference type="EMBL" id="JAUSUG010000010">
    <property type="protein sequence ID" value="MDQ0255330.1"/>
    <property type="molecule type" value="Genomic_DNA"/>
</dbReference>
<proteinExistence type="predicted"/>
<gene>
    <name evidence="1" type="ORF">J2S74_002712</name>
</gene>
<protein>
    <submittedName>
        <fullName evidence="1">Uncharacterized protein</fullName>
    </submittedName>
</protein>
<organism evidence="1 2">
    <name type="scientific">Evansella vedderi</name>
    <dbReference type="NCBI Taxonomy" id="38282"/>
    <lineage>
        <taxon>Bacteria</taxon>
        <taxon>Bacillati</taxon>
        <taxon>Bacillota</taxon>
        <taxon>Bacilli</taxon>
        <taxon>Bacillales</taxon>
        <taxon>Bacillaceae</taxon>
        <taxon>Evansella</taxon>
    </lineage>
</organism>
<evidence type="ECO:0000313" key="1">
    <source>
        <dbReference type="EMBL" id="MDQ0255330.1"/>
    </source>
</evidence>
<evidence type="ECO:0000313" key="2">
    <source>
        <dbReference type="Proteomes" id="UP001230005"/>
    </source>
</evidence>
<dbReference type="RefSeq" id="WP_307326264.1">
    <property type="nucleotide sequence ID" value="NZ_JAUSUG010000010.1"/>
</dbReference>
<accession>A0ABT9ZVR5</accession>
<comment type="caution">
    <text evidence="1">The sequence shown here is derived from an EMBL/GenBank/DDBJ whole genome shotgun (WGS) entry which is preliminary data.</text>
</comment>
<name>A0ABT9ZVR5_9BACI</name>
<reference evidence="1 2" key="1">
    <citation type="submission" date="2023-07" db="EMBL/GenBank/DDBJ databases">
        <title>Genomic Encyclopedia of Type Strains, Phase IV (KMG-IV): sequencing the most valuable type-strain genomes for metagenomic binning, comparative biology and taxonomic classification.</title>
        <authorList>
            <person name="Goeker M."/>
        </authorList>
    </citation>
    <scope>NUCLEOTIDE SEQUENCE [LARGE SCALE GENOMIC DNA]</scope>
    <source>
        <strain evidence="1 2">DSM 9768</strain>
    </source>
</reference>